<dbReference type="AlphaFoldDB" id="A0A367M6R5"/>
<dbReference type="PANTHER" id="PTHR48085">
    <property type="entry name" value="CADMIUM/ZINC-TRANSPORTING ATPASE HMA2-RELATED"/>
    <property type="match status" value="1"/>
</dbReference>
<evidence type="ECO:0000313" key="4">
    <source>
        <dbReference type="Proteomes" id="UP000253594"/>
    </source>
</evidence>
<name>A0A367M6R5_PSEAI</name>
<keyword evidence="2" id="KW-1133">Transmembrane helix</keyword>
<dbReference type="Gene3D" id="3.40.50.1000">
    <property type="entry name" value="HAD superfamily/HAD-like"/>
    <property type="match status" value="1"/>
</dbReference>
<keyword evidence="2" id="KW-0472">Membrane</keyword>
<dbReference type="PRINTS" id="PR00119">
    <property type="entry name" value="CATATPASE"/>
</dbReference>
<dbReference type="GO" id="GO:0015086">
    <property type="term" value="F:cadmium ion transmembrane transporter activity"/>
    <property type="evidence" value="ECO:0007669"/>
    <property type="project" value="TreeGrafter"/>
</dbReference>
<feature type="non-terminal residue" evidence="3">
    <location>
        <position position="1"/>
    </location>
</feature>
<comment type="similarity">
    <text evidence="1">Belongs to the cation transport ATPase (P-type) (TC 3.A.3) family. Type IB subfamily.</text>
</comment>
<dbReference type="InterPro" id="IPR023214">
    <property type="entry name" value="HAD_sf"/>
</dbReference>
<protein>
    <recommendedName>
        <fullName evidence="5">Heavy metal translocating P-type ATPase</fullName>
    </recommendedName>
</protein>
<dbReference type="EMBL" id="QORE01000789">
    <property type="protein sequence ID" value="RCI72881.1"/>
    <property type="molecule type" value="Genomic_DNA"/>
</dbReference>
<evidence type="ECO:0000256" key="2">
    <source>
        <dbReference type="SAM" id="Phobius"/>
    </source>
</evidence>
<dbReference type="Proteomes" id="UP000253594">
    <property type="component" value="Unassembled WGS sequence"/>
</dbReference>
<evidence type="ECO:0000313" key="3">
    <source>
        <dbReference type="EMBL" id="RCI72881.1"/>
    </source>
</evidence>
<organism evidence="3 4">
    <name type="scientific">Pseudomonas aeruginosa</name>
    <dbReference type="NCBI Taxonomy" id="287"/>
    <lineage>
        <taxon>Bacteria</taxon>
        <taxon>Pseudomonadati</taxon>
        <taxon>Pseudomonadota</taxon>
        <taxon>Gammaproteobacteria</taxon>
        <taxon>Pseudomonadales</taxon>
        <taxon>Pseudomonadaceae</taxon>
        <taxon>Pseudomonas</taxon>
    </lineage>
</organism>
<evidence type="ECO:0008006" key="5">
    <source>
        <dbReference type="Google" id="ProtNLM"/>
    </source>
</evidence>
<gene>
    <name evidence="3" type="ORF">DT376_21340</name>
</gene>
<accession>A0A367M6R5</accession>
<dbReference type="InterPro" id="IPR051014">
    <property type="entry name" value="Cation_Transport_ATPase_IB"/>
</dbReference>
<proteinExistence type="inferred from homology"/>
<dbReference type="PANTHER" id="PTHR48085:SF5">
    <property type="entry name" value="CADMIUM_ZINC-TRANSPORTING ATPASE HMA4-RELATED"/>
    <property type="match status" value="1"/>
</dbReference>
<keyword evidence="2" id="KW-0812">Transmembrane</keyword>
<dbReference type="SUPFAM" id="SSF56784">
    <property type="entry name" value="HAD-like"/>
    <property type="match status" value="1"/>
</dbReference>
<dbReference type="InterPro" id="IPR036412">
    <property type="entry name" value="HAD-like_sf"/>
</dbReference>
<sequence length="130" mass="13136">VGDGINDSLALKAGVVGVAMGAGGADIALASADIVLIGSDLRRLGTCVRLSRQCRRTLQVNVAIGLGWTLAIVAAAAFGLLGAAGAMVAALLHNLSTLLVLGNAGRLLRFEEPLGQPRPAVEGREEEGTP</sequence>
<evidence type="ECO:0000256" key="1">
    <source>
        <dbReference type="ARBA" id="ARBA00006024"/>
    </source>
</evidence>
<comment type="caution">
    <text evidence="3">The sequence shown here is derived from an EMBL/GenBank/DDBJ whole genome shotgun (WGS) entry which is preliminary data.</text>
</comment>
<feature type="transmembrane region" description="Helical" evidence="2">
    <location>
        <begin position="58"/>
        <end position="81"/>
    </location>
</feature>
<feature type="transmembrane region" description="Helical" evidence="2">
    <location>
        <begin position="15"/>
        <end position="37"/>
    </location>
</feature>
<dbReference type="GO" id="GO:0016020">
    <property type="term" value="C:membrane"/>
    <property type="evidence" value="ECO:0007669"/>
    <property type="project" value="TreeGrafter"/>
</dbReference>
<reference evidence="3 4" key="1">
    <citation type="submission" date="2018-07" db="EMBL/GenBank/DDBJ databases">
        <title>Mechanisms of high-level aminoglycoside resistance among Gram-negative pathogens in Brazil.</title>
        <authorList>
            <person name="Ballaben A.S."/>
            <person name="Darini A.L.C."/>
            <person name="Doi Y."/>
        </authorList>
    </citation>
    <scope>NUCLEOTIDE SEQUENCE [LARGE SCALE GENOMIC DNA]</scope>
    <source>
        <strain evidence="3 4">B2-305</strain>
    </source>
</reference>